<proteinExistence type="predicted"/>
<sequence>MPVIHVLQQIRQEDDSQTSRIDEKAVKLKWHDDTFLNVEDLLRSTFPSNCFIFLSSTSLKSERRRREISARFQIPSWFWDESYQRSNGSFGGQTISEGDPVIDCQQTWFRFLVKQLEKNVSSADLGYFWHEMGFFTQSTAPNRTTVLCFDVPYSFRHGLQQSLRLSSGKGHDYNRYTLHRFLTSEVINLYDTSVWTIRDVVRDVERNRNSNKQTEPDFPALHELARHAIHSSETLDVAVETVSEMICHHKGPFSEEATPTALERSRLQQTRQLFQFQLQTLKSLKARSHSNQSRLQNEITLAFNMVTQRDSQATVRIGEAARSDSAAMKTVAVLTLTFLPATFVSAIFSTQFFNFTPESPSGQDSWVISSHFWIYWAFSAPLTIVTIILWFVWRRRYTDRGVTYEMYERSGQQQRLP</sequence>
<name>A0A8H7ANA9_9EURO</name>
<protein>
    <submittedName>
        <fullName evidence="2">Uncharacterized protein</fullName>
    </submittedName>
</protein>
<dbReference type="AlphaFoldDB" id="A0A8H7ANA9"/>
<comment type="caution">
    <text evidence="2">The sequence shown here is derived from an EMBL/GenBank/DDBJ whole genome shotgun (WGS) entry which is preliminary data.</text>
</comment>
<feature type="transmembrane region" description="Helical" evidence="1">
    <location>
        <begin position="373"/>
        <end position="393"/>
    </location>
</feature>
<reference evidence="2" key="1">
    <citation type="submission" date="2020-02" db="EMBL/GenBank/DDBJ databases">
        <authorList>
            <person name="Palmer J.M."/>
        </authorList>
    </citation>
    <scope>NUCLEOTIDE SEQUENCE</scope>
    <source>
        <strain evidence="2">EPUS1.4</strain>
        <tissue evidence="2">Thallus</tissue>
    </source>
</reference>
<dbReference type="OrthoDB" id="5207033at2759"/>
<gene>
    <name evidence="2" type="ORF">GJ744_006922</name>
</gene>
<accession>A0A8H7ANA9</accession>
<feature type="transmembrane region" description="Helical" evidence="1">
    <location>
        <begin position="331"/>
        <end position="353"/>
    </location>
</feature>
<evidence type="ECO:0000256" key="1">
    <source>
        <dbReference type="SAM" id="Phobius"/>
    </source>
</evidence>
<keyword evidence="1" id="KW-0812">Transmembrane</keyword>
<evidence type="ECO:0000313" key="3">
    <source>
        <dbReference type="Proteomes" id="UP000606974"/>
    </source>
</evidence>
<evidence type="ECO:0000313" key="2">
    <source>
        <dbReference type="EMBL" id="KAF7510226.1"/>
    </source>
</evidence>
<dbReference type="Gene3D" id="1.20.58.340">
    <property type="entry name" value="Magnesium transport protein CorA, transmembrane region"/>
    <property type="match status" value="1"/>
</dbReference>
<organism evidence="2 3">
    <name type="scientific">Endocarpon pusillum</name>
    <dbReference type="NCBI Taxonomy" id="364733"/>
    <lineage>
        <taxon>Eukaryota</taxon>
        <taxon>Fungi</taxon>
        <taxon>Dikarya</taxon>
        <taxon>Ascomycota</taxon>
        <taxon>Pezizomycotina</taxon>
        <taxon>Eurotiomycetes</taxon>
        <taxon>Chaetothyriomycetidae</taxon>
        <taxon>Verrucariales</taxon>
        <taxon>Verrucariaceae</taxon>
        <taxon>Endocarpon</taxon>
    </lineage>
</organism>
<keyword evidence="3" id="KW-1185">Reference proteome</keyword>
<dbReference type="Proteomes" id="UP000606974">
    <property type="component" value="Unassembled WGS sequence"/>
</dbReference>
<keyword evidence="1" id="KW-0472">Membrane</keyword>
<dbReference type="EMBL" id="JAACFV010000032">
    <property type="protein sequence ID" value="KAF7510226.1"/>
    <property type="molecule type" value="Genomic_DNA"/>
</dbReference>
<keyword evidence="1" id="KW-1133">Transmembrane helix</keyword>